<dbReference type="HOGENOM" id="CLU_2172131_0_0_1"/>
<evidence type="ECO:0000313" key="2">
    <source>
        <dbReference type="Proteomes" id="UP000053758"/>
    </source>
</evidence>
<dbReference type="RefSeq" id="XP_014657003.1">
    <property type="nucleotide sequence ID" value="XM_014801517.1"/>
</dbReference>
<organism evidence="1 2">
    <name type="scientific">Pseudozyma antarctica</name>
    <name type="common">Yeast</name>
    <name type="synonym">Candida antarctica</name>
    <dbReference type="NCBI Taxonomy" id="84753"/>
    <lineage>
        <taxon>Eukaryota</taxon>
        <taxon>Fungi</taxon>
        <taxon>Dikarya</taxon>
        <taxon>Basidiomycota</taxon>
        <taxon>Ustilaginomycotina</taxon>
        <taxon>Ustilaginomycetes</taxon>
        <taxon>Ustilaginales</taxon>
        <taxon>Ustilaginaceae</taxon>
        <taxon>Moesziomyces</taxon>
    </lineage>
</organism>
<sequence>MGAVPKGWSTDDLIVVGIPDHFPIGALTGLFGSGSDSGGWAWPFPPNAEHGNAMYFPRVSTTNCNNAIALRDVYPTLRLFRISTARYDEIVADNMDLSYTMSRLSAADEF</sequence>
<gene>
    <name evidence="1" type="ORF">PAN0_006c2874</name>
</gene>
<name>A0A081CDB4_PSEA2</name>
<dbReference type="OrthoDB" id="2541640at2759"/>
<reference evidence="2" key="1">
    <citation type="journal article" date="2014" name="Genome Announc.">
        <title>Draft Genome Sequence of the Yeast Pseudozyma antarctica Type Strain JCM10317, a Producer of the Glycolipid Biosurfactants, Mannosylerythritol Lipids.</title>
        <authorList>
            <person name="Saika A."/>
            <person name="Koike H."/>
            <person name="Hori T."/>
            <person name="Fukuoka T."/>
            <person name="Sato S."/>
            <person name="Habe H."/>
            <person name="Kitamoto D."/>
            <person name="Morita T."/>
        </authorList>
    </citation>
    <scope>NUCLEOTIDE SEQUENCE [LARGE SCALE GENOMIC DNA]</scope>
    <source>
        <strain evidence="2">JCM 10317</strain>
    </source>
</reference>
<dbReference type="Proteomes" id="UP000053758">
    <property type="component" value="Unassembled WGS sequence"/>
</dbReference>
<proteinExistence type="predicted"/>
<dbReference type="EMBL" id="DF830073">
    <property type="protein sequence ID" value="GAK64660.1"/>
    <property type="molecule type" value="Genomic_DNA"/>
</dbReference>
<protein>
    <submittedName>
        <fullName evidence="1">Uncharacterized protein</fullName>
    </submittedName>
</protein>
<keyword evidence="2" id="KW-1185">Reference proteome</keyword>
<dbReference type="GeneID" id="26303676"/>
<dbReference type="AlphaFoldDB" id="A0A081CDB4"/>
<evidence type="ECO:0000313" key="1">
    <source>
        <dbReference type="EMBL" id="GAK64660.1"/>
    </source>
</evidence>
<accession>A0A081CDB4</accession>